<evidence type="ECO:0000259" key="3">
    <source>
        <dbReference type="Pfam" id="PF00155"/>
    </source>
</evidence>
<dbReference type="InterPro" id="IPR015424">
    <property type="entry name" value="PyrdxlP-dep_Trfase"/>
</dbReference>
<evidence type="ECO:0000256" key="2">
    <source>
        <dbReference type="ARBA" id="ARBA00022679"/>
    </source>
</evidence>
<dbReference type="eggNOG" id="COG0156">
    <property type="taxonomic scope" value="Bacteria"/>
</dbReference>
<dbReference type="GO" id="GO:0016740">
    <property type="term" value="F:transferase activity"/>
    <property type="evidence" value="ECO:0007669"/>
    <property type="project" value="UniProtKB-KW"/>
</dbReference>
<evidence type="ECO:0000256" key="1">
    <source>
        <dbReference type="ARBA" id="ARBA00001933"/>
    </source>
</evidence>
<dbReference type="InterPro" id="IPR015421">
    <property type="entry name" value="PyrdxlP-dep_Trfase_major"/>
</dbReference>
<accession>Q2SHH6</accession>
<sequence length="474" mass="53123">MFALSLRFNNFRFRKGVAGIPDSAVYKQAMAHYYLNKRRHNADLGVACQAFEQAYQDRRREGDLVNDLIIVEQDGVRIKVRKPDGAEFATLNLATNSYQDLDLEAAPRQQLAEYVMTNALSSCLSRKIAGRLPVHAQLEEEIRDFLEYESCLLATCGYIAQQAVLFALFQKGDVIFSDEHNHSSLIDGMRLTGSDVVIYPHLDYDRLRALVRKHRSRYNCAGIVSDGVFSAHGTMANLDAIAAIKQEHNLLSIIDDTHGFATIGRRARGVLDYYESRPDVLTASLAKGLAGFGGMVAASRPVLRVIDCFGRQNINTSHLSPLATAQSYFNLKHLRANLSAFTADLNQAVRFFNQALDRRSLKQYQDANTYAHPIFSFYGDSETQVVEAYQLLLENGFTGAFFPPPVAPAPTIRFSLHRKVDSESLTRLAVLIERCGLRPLSREYWPHMQAVRQVQSASATPLELLRDSRLASLK</sequence>
<dbReference type="KEGG" id="hch:HCH_03134"/>
<dbReference type="Pfam" id="PF00155">
    <property type="entry name" value="Aminotran_1_2"/>
    <property type="match status" value="1"/>
</dbReference>
<dbReference type="RefSeq" id="WP_011396967.1">
    <property type="nucleotide sequence ID" value="NC_007645.1"/>
</dbReference>
<dbReference type="STRING" id="349521.HCH_03134"/>
<name>Q2SHH6_HAHCH</name>
<dbReference type="Proteomes" id="UP000000238">
    <property type="component" value="Chromosome"/>
</dbReference>
<dbReference type="GO" id="GO:0030170">
    <property type="term" value="F:pyridoxal phosphate binding"/>
    <property type="evidence" value="ECO:0007669"/>
    <property type="project" value="InterPro"/>
</dbReference>
<dbReference type="InterPro" id="IPR004839">
    <property type="entry name" value="Aminotransferase_I/II_large"/>
</dbReference>
<dbReference type="AlphaFoldDB" id="Q2SHH6"/>
<dbReference type="Gene3D" id="3.90.1150.10">
    <property type="entry name" value="Aspartate Aminotransferase, domain 1"/>
    <property type="match status" value="1"/>
</dbReference>
<dbReference type="OrthoDB" id="9807157at2"/>
<proteinExistence type="predicted"/>
<protein>
    <submittedName>
        <fullName evidence="4">7-keto-8-aminopelargonate synthetase and related enzyme</fullName>
    </submittedName>
</protein>
<reference evidence="4 5" key="1">
    <citation type="journal article" date="2005" name="Nucleic Acids Res.">
        <title>Genomic blueprint of Hahella chejuensis, a marine microbe producing an algicidal agent.</title>
        <authorList>
            <person name="Jeong H."/>
            <person name="Yim J.H."/>
            <person name="Lee C."/>
            <person name="Choi S.-H."/>
            <person name="Park Y.K."/>
            <person name="Yoon S.H."/>
            <person name="Hur C.-G."/>
            <person name="Kang H.-Y."/>
            <person name="Kim D."/>
            <person name="Lee H.H."/>
            <person name="Park K.H."/>
            <person name="Park S.-H."/>
            <person name="Park H.-S."/>
            <person name="Lee H.K."/>
            <person name="Oh T.K."/>
            <person name="Kim J.F."/>
        </authorList>
    </citation>
    <scope>NUCLEOTIDE SEQUENCE [LARGE SCALE GENOMIC DNA]</scope>
    <source>
        <strain evidence="4 5">KCTC 2396</strain>
    </source>
</reference>
<evidence type="ECO:0000313" key="4">
    <source>
        <dbReference type="EMBL" id="ABC29898.1"/>
    </source>
</evidence>
<dbReference type="HOGENOM" id="CLU_575901_0_0_6"/>
<dbReference type="SUPFAM" id="SSF53383">
    <property type="entry name" value="PLP-dependent transferases"/>
    <property type="match status" value="1"/>
</dbReference>
<dbReference type="PANTHER" id="PTHR13693">
    <property type="entry name" value="CLASS II AMINOTRANSFERASE/8-AMINO-7-OXONONANOATE SYNTHASE"/>
    <property type="match status" value="1"/>
</dbReference>
<organism evidence="4 5">
    <name type="scientific">Hahella chejuensis (strain KCTC 2396)</name>
    <dbReference type="NCBI Taxonomy" id="349521"/>
    <lineage>
        <taxon>Bacteria</taxon>
        <taxon>Pseudomonadati</taxon>
        <taxon>Pseudomonadota</taxon>
        <taxon>Gammaproteobacteria</taxon>
        <taxon>Oceanospirillales</taxon>
        <taxon>Hahellaceae</taxon>
        <taxon>Hahella</taxon>
    </lineage>
</organism>
<gene>
    <name evidence="4" type="ordered locus">HCH_03134</name>
</gene>
<dbReference type="Gene3D" id="3.40.640.10">
    <property type="entry name" value="Type I PLP-dependent aspartate aminotransferase-like (Major domain)"/>
    <property type="match status" value="1"/>
</dbReference>
<dbReference type="EMBL" id="CP000155">
    <property type="protein sequence ID" value="ABC29898.1"/>
    <property type="molecule type" value="Genomic_DNA"/>
</dbReference>
<evidence type="ECO:0000313" key="5">
    <source>
        <dbReference type="Proteomes" id="UP000000238"/>
    </source>
</evidence>
<keyword evidence="2" id="KW-0808">Transferase</keyword>
<keyword evidence="5" id="KW-1185">Reference proteome</keyword>
<dbReference type="InterPro" id="IPR050087">
    <property type="entry name" value="AON_synthase_class-II"/>
</dbReference>
<dbReference type="InterPro" id="IPR015422">
    <property type="entry name" value="PyrdxlP-dep_Trfase_small"/>
</dbReference>
<feature type="domain" description="Aminotransferase class I/classII large" evidence="3">
    <location>
        <begin position="91"/>
        <end position="395"/>
    </location>
</feature>
<comment type="cofactor">
    <cofactor evidence="1">
        <name>pyridoxal 5'-phosphate</name>
        <dbReference type="ChEBI" id="CHEBI:597326"/>
    </cofactor>
</comment>